<feature type="compositionally biased region" description="Polar residues" evidence="2">
    <location>
        <begin position="152"/>
        <end position="162"/>
    </location>
</feature>
<keyword evidence="1" id="KW-0863">Zinc-finger</keyword>
<organism evidence="4 5">
    <name type="scientific">Stylosanthes scabra</name>
    <dbReference type="NCBI Taxonomy" id="79078"/>
    <lineage>
        <taxon>Eukaryota</taxon>
        <taxon>Viridiplantae</taxon>
        <taxon>Streptophyta</taxon>
        <taxon>Embryophyta</taxon>
        <taxon>Tracheophyta</taxon>
        <taxon>Spermatophyta</taxon>
        <taxon>Magnoliopsida</taxon>
        <taxon>eudicotyledons</taxon>
        <taxon>Gunneridae</taxon>
        <taxon>Pentapetalae</taxon>
        <taxon>rosids</taxon>
        <taxon>fabids</taxon>
        <taxon>Fabales</taxon>
        <taxon>Fabaceae</taxon>
        <taxon>Papilionoideae</taxon>
        <taxon>50 kb inversion clade</taxon>
        <taxon>dalbergioids sensu lato</taxon>
        <taxon>Dalbergieae</taxon>
        <taxon>Pterocarpus clade</taxon>
        <taxon>Stylosanthes</taxon>
    </lineage>
</organism>
<evidence type="ECO:0000259" key="3">
    <source>
        <dbReference type="PROSITE" id="PS50158"/>
    </source>
</evidence>
<protein>
    <recommendedName>
        <fullName evidence="3">CCHC-type domain-containing protein</fullName>
    </recommendedName>
</protein>
<dbReference type="InterPro" id="IPR001878">
    <property type="entry name" value="Znf_CCHC"/>
</dbReference>
<evidence type="ECO:0000256" key="2">
    <source>
        <dbReference type="SAM" id="MobiDB-lite"/>
    </source>
</evidence>
<feature type="compositionally biased region" description="Polar residues" evidence="2">
    <location>
        <begin position="72"/>
        <end position="99"/>
    </location>
</feature>
<gene>
    <name evidence="4" type="ORF">PIB30_086980</name>
</gene>
<dbReference type="InterPro" id="IPR036875">
    <property type="entry name" value="Znf_CCHC_sf"/>
</dbReference>
<accession>A0ABU6WUB4</accession>
<dbReference type="Proteomes" id="UP001341840">
    <property type="component" value="Unassembled WGS sequence"/>
</dbReference>
<sequence>MKFEAGLRDDIQLQVSSLGIRNFAELVEKCQRMDDYCKRMATSRNVRTNLPPRNFDRNLAPQGLNFKGKNQPFRNFSHGSGSSNRPNNDGNGNQRQSNAPRFPQGNCYNCEKPGHQARDCLMGKSGPGQPSQRQPAGRVFALNVEEVAFSKDPNQQQGSEGN</sequence>
<keyword evidence="5" id="KW-1185">Reference proteome</keyword>
<proteinExistence type="predicted"/>
<feature type="region of interest" description="Disordered" evidence="2">
    <location>
        <begin position="47"/>
        <end position="107"/>
    </location>
</feature>
<keyword evidence="1" id="KW-0862">Zinc</keyword>
<feature type="region of interest" description="Disordered" evidence="2">
    <location>
        <begin position="120"/>
        <end position="162"/>
    </location>
</feature>
<evidence type="ECO:0000313" key="5">
    <source>
        <dbReference type="Proteomes" id="UP001341840"/>
    </source>
</evidence>
<dbReference type="PROSITE" id="PS50158">
    <property type="entry name" value="ZF_CCHC"/>
    <property type="match status" value="1"/>
</dbReference>
<keyword evidence="1" id="KW-0479">Metal-binding</keyword>
<dbReference type="Pfam" id="PF00098">
    <property type="entry name" value="zf-CCHC"/>
    <property type="match status" value="1"/>
</dbReference>
<dbReference type="SUPFAM" id="SSF57756">
    <property type="entry name" value="Retrovirus zinc finger-like domains"/>
    <property type="match status" value="1"/>
</dbReference>
<dbReference type="SMART" id="SM00343">
    <property type="entry name" value="ZnF_C2HC"/>
    <property type="match status" value="1"/>
</dbReference>
<evidence type="ECO:0000313" key="4">
    <source>
        <dbReference type="EMBL" id="MED6188545.1"/>
    </source>
</evidence>
<comment type="caution">
    <text evidence="4">The sequence shown here is derived from an EMBL/GenBank/DDBJ whole genome shotgun (WGS) entry which is preliminary data.</text>
</comment>
<dbReference type="Gene3D" id="4.10.60.10">
    <property type="entry name" value="Zinc finger, CCHC-type"/>
    <property type="match status" value="1"/>
</dbReference>
<name>A0ABU6WUB4_9FABA</name>
<evidence type="ECO:0000256" key="1">
    <source>
        <dbReference type="PROSITE-ProRule" id="PRU00047"/>
    </source>
</evidence>
<reference evidence="4 5" key="1">
    <citation type="journal article" date="2023" name="Plants (Basel)">
        <title>Bridging the Gap: Combining Genomics and Transcriptomics Approaches to Understand Stylosanthes scabra, an Orphan Legume from the Brazilian Caatinga.</title>
        <authorList>
            <person name="Ferreira-Neto J.R.C."/>
            <person name="da Silva M.D."/>
            <person name="Binneck E."/>
            <person name="de Melo N.F."/>
            <person name="da Silva R.H."/>
            <person name="de Melo A.L.T.M."/>
            <person name="Pandolfi V."/>
            <person name="Bustamante F.O."/>
            <person name="Brasileiro-Vidal A.C."/>
            <person name="Benko-Iseppon A.M."/>
        </authorList>
    </citation>
    <scope>NUCLEOTIDE SEQUENCE [LARGE SCALE GENOMIC DNA]</scope>
    <source>
        <tissue evidence="4">Leaves</tissue>
    </source>
</reference>
<dbReference type="EMBL" id="JASCZI010182755">
    <property type="protein sequence ID" value="MED6188545.1"/>
    <property type="molecule type" value="Genomic_DNA"/>
</dbReference>
<feature type="domain" description="CCHC-type" evidence="3">
    <location>
        <begin position="107"/>
        <end position="120"/>
    </location>
</feature>